<keyword evidence="1" id="KW-0802">TPR repeat</keyword>
<sequence length="539" mass="59852">MTAVGEVTAAEAKLALTELLTDQRFHATDRAKAILSYLGDQYFSNGRDSVKAYAIAVDVLGRPESFDPGTDPIARIEMSRLRSALVQYFEAFGQEKPIEIILPKGKYALCFLYRPSKAPAKRKENALPAGSTDSRIQHSGRIRNWWLFASIVFFAFVTAILIALVLIKSPGNTVKPIAIIEFGTDDDTLLIEAATVRDALFAALGNFHTLSLRSNSDTYFSKDDDIRKFVIGIKYRADNQMRELWWQVRDGLQNEVLGSGVVRTDGTRMTRTRIAENLASSLAPTLAASNGVVNVQLVREGSDHSSLGNTCVLKAELYLASFRPAAIIQQCLEETIVQNPENSDALAALSRVLSRSAETASNSKVLARSKSLAERAVLLSPRSDRALFALMDAYFRSAETELAVEVGKRALTYNPNNLQLRDTLALALYANSRWDEALNLVALKSGENNTDEHRRLLMLEAFRHRDWDSALKQAEQLPSESEHKEIYRIAALAGSRPEISDISQEMQAQLIEAMKWDQVPQSIQEIILSNFPDVKSIGR</sequence>
<dbReference type="Gene3D" id="1.25.40.10">
    <property type="entry name" value="Tetratricopeptide repeat domain"/>
    <property type="match status" value="1"/>
</dbReference>
<dbReference type="PROSITE" id="PS50005">
    <property type="entry name" value="TPR"/>
    <property type="match status" value="1"/>
</dbReference>
<dbReference type="InterPro" id="IPR011990">
    <property type="entry name" value="TPR-like_helical_dom_sf"/>
</dbReference>
<name>A0A1J6I783_9HYPH</name>
<evidence type="ECO:0000256" key="2">
    <source>
        <dbReference type="SAM" id="Phobius"/>
    </source>
</evidence>
<evidence type="ECO:0000313" key="3">
    <source>
        <dbReference type="EMBL" id="OIS93694.1"/>
    </source>
</evidence>
<feature type="transmembrane region" description="Helical" evidence="2">
    <location>
        <begin position="145"/>
        <end position="167"/>
    </location>
</feature>
<evidence type="ECO:0000313" key="4">
    <source>
        <dbReference type="Proteomes" id="UP000182985"/>
    </source>
</evidence>
<evidence type="ECO:0000256" key="1">
    <source>
        <dbReference type="PROSITE-ProRule" id="PRU00339"/>
    </source>
</evidence>
<dbReference type="Proteomes" id="UP000182985">
    <property type="component" value="Unassembled WGS sequence"/>
</dbReference>
<keyword evidence="2" id="KW-0812">Transmembrane</keyword>
<proteinExistence type="predicted"/>
<dbReference type="InterPro" id="IPR019734">
    <property type="entry name" value="TPR_rpt"/>
</dbReference>
<dbReference type="EMBL" id="MOEC01000008">
    <property type="protein sequence ID" value="OIS93694.1"/>
    <property type="molecule type" value="Genomic_DNA"/>
</dbReference>
<comment type="caution">
    <text evidence="3">The sequence shown here is derived from an EMBL/GenBank/DDBJ whole genome shotgun (WGS) entry which is preliminary data.</text>
</comment>
<gene>
    <name evidence="3" type="ORF">BLA27_10335</name>
</gene>
<keyword evidence="2" id="KW-1133">Transmembrane helix</keyword>
<dbReference type="AlphaFoldDB" id="A0A1J6I783"/>
<protein>
    <submittedName>
        <fullName evidence="3">Uncharacterized protein</fullName>
    </submittedName>
</protein>
<accession>A0A1J6I783</accession>
<reference evidence="3 4" key="1">
    <citation type="submission" date="2016-10" db="EMBL/GenBank/DDBJ databases">
        <title>The Draft Genome Sequence of the Potato Rhizosphere Bacteria Ochrobactrum sp. IPA7.2.</title>
        <authorList>
            <person name="Gogoleva N.E."/>
            <person name="Khlopko Y.A."/>
            <person name="Burygin G.L."/>
            <person name="Plotnikov A.O."/>
        </authorList>
    </citation>
    <scope>NUCLEOTIDE SEQUENCE [LARGE SCALE GENOMIC DNA]</scope>
    <source>
        <strain evidence="3 4">IPA7.2</strain>
    </source>
</reference>
<organism evidence="3 4">
    <name type="scientific">Brucella cytisi</name>
    <dbReference type="NCBI Taxonomy" id="407152"/>
    <lineage>
        <taxon>Bacteria</taxon>
        <taxon>Pseudomonadati</taxon>
        <taxon>Pseudomonadota</taxon>
        <taxon>Alphaproteobacteria</taxon>
        <taxon>Hyphomicrobiales</taxon>
        <taxon>Brucellaceae</taxon>
        <taxon>Brucella/Ochrobactrum group</taxon>
        <taxon>Brucella</taxon>
    </lineage>
</organism>
<keyword evidence="2" id="KW-0472">Membrane</keyword>
<feature type="repeat" description="TPR" evidence="1">
    <location>
        <begin position="384"/>
        <end position="417"/>
    </location>
</feature>
<keyword evidence="4" id="KW-1185">Reference proteome</keyword>
<dbReference type="SUPFAM" id="SSF48452">
    <property type="entry name" value="TPR-like"/>
    <property type="match status" value="1"/>
</dbReference>